<dbReference type="GO" id="GO:0071028">
    <property type="term" value="P:nuclear mRNA surveillance"/>
    <property type="evidence" value="ECO:0007669"/>
    <property type="project" value="TreeGrafter"/>
</dbReference>
<dbReference type="CDD" id="cd11371">
    <property type="entry name" value="RNase_PH_MTR3"/>
    <property type="match status" value="1"/>
</dbReference>
<evidence type="ECO:0000256" key="3">
    <source>
        <dbReference type="ARBA" id="ARBA00006678"/>
    </source>
</evidence>
<dbReference type="GO" id="GO:0005730">
    <property type="term" value="C:nucleolus"/>
    <property type="evidence" value="ECO:0007669"/>
    <property type="project" value="TreeGrafter"/>
</dbReference>
<evidence type="ECO:0000256" key="5">
    <source>
        <dbReference type="ARBA" id="ARBA00022552"/>
    </source>
</evidence>
<gene>
    <name evidence="10" type="primary">105311947</name>
</gene>
<keyword evidence="4" id="KW-0963">Cytoplasm</keyword>
<dbReference type="InParanoid" id="A0A1X7VCL1"/>
<evidence type="ECO:0000256" key="6">
    <source>
        <dbReference type="ARBA" id="ARBA00022835"/>
    </source>
</evidence>
<organism evidence="10">
    <name type="scientific">Amphimedon queenslandica</name>
    <name type="common">Sponge</name>
    <dbReference type="NCBI Taxonomy" id="400682"/>
    <lineage>
        <taxon>Eukaryota</taxon>
        <taxon>Metazoa</taxon>
        <taxon>Porifera</taxon>
        <taxon>Demospongiae</taxon>
        <taxon>Heteroscleromorpha</taxon>
        <taxon>Haplosclerida</taxon>
        <taxon>Niphatidae</taxon>
        <taxon>Amphimedon</taxon>
    </lineage>
</organism>
<evidence type="ECO:0000256" key="4">
    <source>
        <dbReference type="ARBA" id="ARBA00022490"/>
    </source>
</evidence>
<keyword evidence="6" id="KW-0271">Exosome</keyword>
<dbReference type="GO" id="GO:0016075">
    <property type="term" value="P:rRNA catabolic process"/>
    <property type="evidence" value="ECO:0007669"/>
    <property type="project" value="TreeGrafter"/>
</dbReference>
<dbReference type="EnsemblMetazoa" id="Aqu2.1.37733_001">
    <property type="protein sequence ID" value="Aqu2.1.37733_001"/>
    <property type="gene ID" value="Aqu2.1.37733"/>
</dbReference>
<proteinExistence type="inferred from homology"/>
<dbReference type="InterPro" id="IPR020568">
    <property type="entry name" value="Ribosomal_Su5_D2-typ_SF"/>
</dbReference>
<dbReference type="Pfam" id="PF01138">
    <property type="entry name" value="RNase_PH"/>
    <property type="match status" value="1"/>
</dbReference>
<keyword evidence="8" id="KW-0539">Nucleus</keyword>
<dbReference type="GO" id="GO:0000177">
    <property type="term" value="C:cytoplasmic exosome (RNase complex)"/>
    <property type="evidence" value="ECO:0007669"/>
    <property type="project" value="TreeGrafter"/>
</dbReference>
<feature type="domain" description="Exoribonuclease phosphorolytic" evidence="9">
    <location>
        <begin position="50"/>
        <end position="173"/>
    </location>
</feature>
<dbReference type="GO" id="GO:0034475">
    <property type="term" value="P:U4 snRNA 3'-end processing"/>
    <property type="evidence" value="ECO:0007669"/>
    <property type="project" value="TreeGrafter"/>
</dbReference>
<dbReference type="InterPro" id="IPR036345">
    <property type="entry name" value="ExoRNase_PH_dom2_sf"/>
</dbReference>
<evidence type="ECO:0000256" key="2">
    <source>
        <dbReference type="ARBA" id="ARBA00004496"/>
    </source>
</evidence>
<dbReference type="SUPFAM" id="SSF54211">
    <property type="entry name" value="Ribosomal protein S5 domain 2-like"/>
    <property type="match status" value="1"/>
</dbReference>
<dbReference type="PANTHER" id="PTHR11953:SF2">
    <property type="entry name" value="EXOSOME COMPLEX COMPONENT MTR3"/>
    <property type="match status" value="1"/>
</dbReference>
<evidence type="ECO:0000256" key="8">
    <source>
        <dbReference type="ARBA" id="ARBA00023242"/>
    </source>
</evidence>
<dbReference type="AlphaFoldDB" id="A0A1X7VCL1"/>
<dbReference type="InterPro" id="IPR001247">
    <property type="entry name" value="ExoRNase_PH_dom1"/>
</dbReference>
<reference evidence="11" key="1">
    <citation type="journal article" date="2010" name="Nature">
        <title>The Amphimedon queenslandica genome and the evolution of animal complexity.</title>
        <authorList>
            <person name="Srivastava M."/>
            <person name="Simakov O."/>
            <person name="Chapman J."/>
            <person name="Fahey B."/>
            <person name="Gauthier M.E."/>
            <person name="Mitros T."/>
            <person name="Richards G.S."/>
            <person name="Conaco C."/>
            <person name="Dacre M."/>
            <person name="Hellsten U."/>
            <person name="Larroux C."/>
            <person name="Putnam N.H."/>
            <person name="Stanke M."/>
            <person name="Adamska M."/>
            <person name="Darling A."/>
            <person name="Degnan S.M."/>
            <person name="Oakley T.H."/>
            <person name="Plachetzki D.C."/>
            <person name="Zhai Y."/>
            <person name="Adamski M."/>
            <person name="Calcino A."/>
            <person name="Cummins S.F."/>
            <person name="Goodstein D.M."/>
            <person name="Harris C."/>
            <person name="Jackson D.J."/>
            <person name="Leys S.P."/>
            <person name="Shu S."/>
            <person name="Woodcroft B.J."/>
            <person name="Vervoort M."/>
            <person name="Kosik K.S."/>
            <person name="Manning G."/>
            <person name="Degnan B.M."/>
            <person name="Rokhsar D.S."/>
        </authorList>
    </citation>
    <scope>NUCLEOTIDE SEQUENCE [LARGE SCALE GENOMIC DNA]</scope>
</reference>
<comment type="subcellular location">
    <subcellularLocation>
        <location evidence="2">Cytoplasm</location>
    </subcellularLocation>
    <subcellularLocation>
        <location evidence="1">Nucleus</location>
    </subcellularLocation>
</comment>
<name>A0A1X7VCL1_AMPQE</name>
<dbReference type="InterPro" id="IPR027408">
    <property type="entry name" value="PNPase/RNase_PH_dom_sf"/>
</dbReference>
<dbReference type="EnsemblMetazoa" id="XM_019993988.1">
    <property type="protein sequence ID" value="XP_019849547.1"/>
    <property type="gene ID" value="LOC105311947"/>
</dbReference>
<evidence type="ECO:0000256" key="1">
    <source>
        <dbReference type="ARBA" id="ARBA00004123"/>
    </source>
</evidence>
<dbReference type="GO" id="GO:0003723">
    <property type="term" value="F:RNA binding"/>
    <property type="evidence" value="ECO:0007669"/>
    <property type="project" value="UniProtKB-KW"/>
</dbReference>
<evidence type="ECO:0000313" key="11">
    <source>
        <dbReference type="Proteomes" id="UP000007879"/>
    </source>
</evidence>
<dbReference type="Proteomes" id="UP000007879">
    <property type="component" value="Unassembled WGS sequence"/>
</dbReference>
<keyword evidence="5" id="KW-0698">rRNA processing</keyword>
<reference evidence="10" key="2">
    <citation type="submission" date="2017-05" db="UniProtKB">
        <authorList>
            <consortium name="EnsemblMetazoa"/>
        </authorList>
    </citation>
    <scope>IDENTIFICATION</scope>
</reference>
<dbReference type="eggNOG" id="KOG1068">
    <property type="taxonomic scope" value="Eukaryota"/>
</dbReference>
<evidence type="ECO:0000313" key="10">
    <source>
        <dbReference type="EnsemblMetazoa" id="Aqu2.1.37733_001"/>
    </source>
</evidence>
<dbReference type="Gene3D" id="3.30.230.70">
    <property type="entry name" value="GHMP Kinase, N-terminal domain"/>
    <property type="match status" value="1"/>
</dbReference>
<dbReference type="GO" id="GO:0006364">
    <property type="term" value="P:rRNA processing"/>
    <property type="evidence" value="ECO:0007669"/>
    <property type="project" value="UniProtKB-KW"/>
</dbReference>
<dbReference type="InterPro" id="IPR050080">
    <property type="entry name" value="RNase_PH"/>
</dbReference>
<protein>
    <recommendedName>
        <fullName evidence="9">Exoribonuclease phosphorolytic domain-containing protein</fullName>
    </recommendedName>
</protein>
<dbReference type="KEGG" id="aqu:105311947"/>
<dbReference type="GO" id="GO:0000176">
    <property type="term" value="C:nuclear exosome (RNase complex)"/>
    <property type="evidence" value="ECO:0007669"/>
    <property type="project" value="TreeGrafter"/>
</dbReference>
<dbReference type="OrthoDB" id="2504340at2759"/>
<accession>A0A1X7VCL1</accession>
<evidence type="ECO:0000256" key="7">
    <source>
        <dbReference type="ARBA" id="ARBA00022884"/>
    </source>
</evidence>
<dbReference type="PANTHER" id="PTHR11953">
    <property type="entry name" value="EXOSOME COMPLEX COMPONENT"/>
    <property type="match status" value="1"/>
</dbReference>
<dbReference type="SUPFAM" id="SSF55666">
    <property type="entry name" value="Ribonuclease PH domain 2-like"/>
    <property type="match status" value="1"/>
</dbReference>
<sequence>MAGAGSGRRNRYLAPEATRNPLLCLKEKKEDNSILRSNQLRQDGRSCTDIRPVSIQSGIVSHVTSSAYIELGDTKVLCSILGPRHTQKDFNLEGQVLCQVKFAPFSCHFQKPSQQEEKFMSSIISEAIVGAIRTETFPKLETLVNIVVLENDGSMLTAAILCASIALATSGIEMKDLPTACTVSYSDKASNIYYDPTIAEEYSTANENKDVIGYKSVVYLPLLREISGVYQVGVAESHSVSSQLLEACIEGGLRYHERVRQYLKDLA</sequence>
<dbReference type="STRING" id="400682.A0A1X7VCL1"/>
<keyword evidence="11" id="KW-1185">Reference proteome</keyword>
<evidence type="ECO:0000259" key="9">
    <source>
        <dbReference type="Pfam" id="PF01138"/>
    </source>
</evidence>
<keyword evidence="7" id="KW-0694">RNA-binding</keyword>
<dbReference type="GO" id="GO:0071051">
    <property type="term" value="P:poly(A)-dependent snoRNA 3'-end processing"/>
    <property type="evidence" value="ECO:0007669"/>
    <property type="project" value="TreeGrafter"/>
</dbReference>
<comment type="similarity">
    <text evidence="3">Belongs to the RNase PH family.</text>
</comment>